<dbReference type="EMBL" id="PQFF01000035">
    <property type="protein sequence ID" value="RHZ87346.1"/>
    <property type="molecule type" value="Genomic_DNA"/>
</dbReference>
<organism evidence="2 3">
    <name type="scientific">Diversispora epigaea</name>
    <dbReference type="NCBI Taxonomy" id="1348612"/>
    <lineage>
        <taxon>Eukaryota</taxon>
        <taxon>Fungi</taxon>
        <taxon>Fungi incertae sedis</taxon>
        <taxon>Mucoromycota</taxon>
        <taxon>Glomeromycotina</taxon>
        <taxon>Glomeromycetes</taxon>
        <taxon>Diversisporales</taxon>
        <taxon>Diversisporaceae</taxon>
        <taxon>Diversispora</taxon>
    </lineage>
</organism>
<protein>
    <submittedName>
        <fullName evidence="2">Uncharacterized protein</fullName>
    </submittedName>
</protein>
<evidence type="ECO:0000313" key="2">
    <source>
        <dbReference type="EMBL" id="RHZ87346.1"/>
    </source>
</evidence>
<gene>
    <name evidence="2" type="ORF">Glove_37g21</name>
</gene>
<dbReference type="OrthoDB" id="2338473at2759"/>
<keyword evidence="1" id="KW-0472">Membrane</keyword>
<evidence type="ECO:0000256" key="1">
    <source>
        <dbReference type="SAM" id="Phobius"/>
    </source>
</evidence>
<comment type="caution">
    <text evidence="2">The sequence shown here is derived from an EMBL/GenBank/DDBJ whole genome shotgun (WGS) entry which is preliminary data.</text>
</comment>
<proteinExistence type="predicted"/>
<name>A0A397JMY9_9GLOM</name>
<keyword evidence="1" id="KW-1133">Transmembrane helix</keyword>
<feature type="transmembrane region" description="Helical" evidence="1">
    <location>
        <begin position="274"/>
        <end position="295"/>
    </location>
</feature>
<sequence>MACMKLKAGPKSFNSFDCCRVVTIAIFMGILLFILCILTIEAYNDLPTIATKYSQMSHFPLPLISIQLTKQFNISCEFLFFDFFGNTGDICAKHVTQPIPNNSNGLWTGKFFPNGLSFPIHNQNGLKRILMKFFIIDNSIVDGDPPVFTINIFDSENATMADIMYNETTKNTYFKESSPFVTSIFRSNRYFLGRNYTHHVRMTRKVTKTIVGTFRDCFGFPETYDTLTYITTVNYVTTRNATYFKSAASGFMIDPHNFVIETQIEQRNKSALSVISNVLAVGGALLTLYVLLFGVSSIKPWGVMQKWFFKGVARDRLVKKLKLERSEPKIFSAGSRIDNDDEISLLKNELIELKEFLKYYVVNINWLEEGNGEDENGRIKKALTGLIENCKKLKELLR</sequence>
<evidence type="ECO:0000313" key="3">
    <source>
        <dbReference type="Proteomes" id="UP000266861"/>
    </source>
</evidence>
<reference evidence="2 3" key="1">
    <citation type="submission" date="2018-08" db="EMBL/GenBank/DDBJ databases">
        <title>Genome and evolution of the arbuscular mycorrhizal fungus Diversispora epigaea (formerly Glomus versiforme) and its bacterial endosymbionts.</title>
        <authorList>
            <person name="Sun X."/>
            <person name="Fei Z."/>
            <person name="Harrison M."/>
        </authorList>
    </citation>
    <scope>NUCLEOTIDE SEQUENCE [LARGE SCALE GENOMIC DNA]</scope>
    <source>
        <strain evidence="2 3">IT104</strain>
    </source>
</reference>
<dbReference type="AlphaFoldDB" id="A0A397JMY9"/>
<feature type="transmembrane region" description="Helical" evidence="1">
    <location>
        <begin position="21"/>
        <end position="40"/>
    </location>
</feature>
<accession>A0A397JMY9</accession>
<keyword evidence="3" id="KW-1185">Reference proteome</keyword>
<dbReference type="Proteomes" id="UP000266861">
    <property type="component" value="Unassembled WGS sequence"/>
</dbReference>
<keyword evidence="1" id="KW-0812">Transmembrane</keyword>